<evidence type="ECO:0000256" key="2">
    <source>
        <dbReference type="ARBA" id="ARBA00022723"/>
    </source>
</evidence>
<keyword evidence="3" id="KW-0560">Oxidoreductase</keyword>
<evidence type="ECO:0000256" key="3">
    <source>
        <dbReference type="ARBA" id="ARBA00023002"/>
    </source>
</evidence>
<dbReference type="InterPro" id="IPR006963">
    <property type="entry name" value="Mopterin_OxRdtase_4Fe-4S_dom"/>
</dbReference>
<dbReference type="GO" id="GO:0016020">
    <property type="term" value="C:membrane"/>
    <property type="evidence" value="ECO:0007669"/>
    <property type="project" value="TreeGrafter"/>
</dbReference>
<dbReference type="CDD" id="cd02782">
    <property type="entry name" value="MopB_CT_1"/>
    <property type="match status" value="1"/>
</dbReference>
<evidence type="ECO:0000313" key="7">
    <source>
        <dbReference type="EMBL" id="AYL35240.1"/>
    </source>
</evidence>
<dbReference type="PROSITE" id="PS51669">
    <property type="entry name" value="4FE4S_MOW_BIS_MGD"/>
    <property type="match status" value="1"/>
</dbReference>
<dbReference type="Pfam" id="PF01568">
    <property type="entry name" value="Molydop_binding"/>
    <property type="match status" value="1"/>
</dbReference>
<dbReference type="GO" id="GO:0043546">
    <property type="term" value="F:molybdopterin cofactor binding"/>
    <property type="evidence" value="ECO:0007669"/>
    <property type="project" value="InterPro"/>
</dbReference>
<keyword evidence="5" id="KW-0411">Iron-sulfur</keyword>
<keyword evidence="4" id="KW-0408">Iron</keyword>
<dbReference type="InterPro" id="IPR006656">
    <property type="entry name" value="Mopterin_OxRdtase"/>
</dbReference>
<dbReference type="EMBL" id="CP023407">
    <property type="protein sequence ID" value="AYL35240.1"/>
    <property type="molecule type" value="Genomic_DNA"/>
</dbReference>
<dbReference type="Gene3D" id="3.40.228.10">
    <property type="entry name" value="Dimethylsulfoxide Reductase, domain 2"/>
    <property type="match status" value="1"/>
</dbReference>
<dbReference type="PANTHER" id="PTHR43105">
    <property type="entry name" value="RESPIRATORY NITRATE REDUCTASE"/>
    <property type="match status" value="1"/>
</dbReference>
<gene>
    <name evidence="7" type="ORF">CNQ36_07235</name>
</gene>
<dbReference type="GeneID" id="93882597"/>
<dbReference type="InterPro" id="IPR006657">
    <property type="entry name" value="MoPterin_dinucl-bd_dom"/>
</dbReference>
<dbReference type="KEGG" id="sfug:CNQ36_07235"/>
<dbReference type="InterPro" id="IPR050123">
    <property type="entry name" value="Prok_molybdopt-oxidoreductase"/>
</dbReference>
<evidence type="ECO:0000259" key="6">
    <source>
        <dbReference type="PROSITE" id="PS51669"/>
    </source>
</evidence>
<dbReference type="GO" id="GO:0051539">
    <property type="term" value="F:4 iron, 4 sulfur cluster binding"/>
    <property type="evidence" value="ECO:0007669"/>
    <property type="project" value="UniProtKB-KW"/>
</dbReference>
<keyword evidence="8" id="KW-1185">Reference proteome</keyword>
<dbReference type="GO" id="GO:0046872">
    <property type="term" value="F:metal ion binding"/>
    <property type="evidence" value="ECO:0007669"/>
    <property type="project" value="UniProtKB-KW"/>
</dbReference>
<keyword evidence="1" id="KW-0004">4Fe-4S</keyword>
<dbReference type="InterPro" id="IPR009010">
    <property type="entry name" value="Asp_de-COase-like_dom_sf"/>
</dbReference>
<reference evidence="7 8" key="1">
    <citation type="submission" date="2017-09" db="EMBL/GenBank/DDBJ databases">
        <authorList>
            <person name="Zhang H."/>
            <person name="Hu S."/>
            <person name="Xu J."/>
            <person name="He Z."/>
        </authorList>
    </citation>
    <scope>NUCLEOTIDE SEQUENCE [LARGE SCALE GENOMIC DNA]</scope>
    <source>
        <strain evidence="7 8">TXX3120</strain>
    </source>
</reference>
<dbReference type="Gene3D" id="2.40.40.20">
    <property type="match status" value="1"/>
</dbReference>
<dbReference type="GO" id="GO:0016491">
    <property type="term" value="F:oxidoreductase activity"/>
    <property type="evidence" value="ECO:0007669"/>
    <property type="project" value="UniProtKB-KW"/>
</dbReference>
<keyword evidence="2" id="KW-0479">Metal-binding</keyword>
<evidence type="ECO:0000256" key="4">
    <source>
        <dbReference type="ARBA" id="ARBA00023004"/>
    </source>
</evidence>
<dbReference type="Gene3D" id="3.40.50.740">
    <property type="match status" value="1"/>
</dbReference>
<protein>
    <submittedName>
        <fullName evidence="7">Molybdopterin-binding oxidoreductase</fullName>
    </submittedName>
</protein>
<dbReference type="Pfam" id="PF00384">
    <property type="entry name" value="Molybdopterin"/>
    <property type="match status" value="1"/>
</dbReference>
<dbReference type="RefSeq" id="WP_121545386.1">
    <property type="nucleotide sequence ID" value="NZ_CP023407.1"/>
</dbReference>
<dbReference type="SUPFAM" id="SSF53706">
    <property type="entry name" value="Formate dehydrogenase/DMSO reductase, domains 1-3"/>
    <property type="match status" value="1"/>
</dbReference>
<dbReference type="PANTHER" id="PTHR43105:SF9">
    <property type="entry name" value="NADPH-FE(3+) OXIDOREDUCTASE SUBUNIT ALPHA"/>
    <property type="match status" value="1"/>
</dbReference>
<dbReference type="Gene3D" id="2.20.25.90">
    <property type="entry name" value="ADC-like domains"/>
    <property type="match status" value="1"/>
</dbReference>
<dbReference type="AlphaFoldDB" id="A0A494UL29"/>
<dbReference type="SUPFAM" id="SSF50692">
    <property type="entry name" value="ADC-like"/>
    <property type="match status" value="1"/>
</dbReference>
<feature type="domain" description="4Fe-4S Mo/W bis-MGD-type" evidence="6">
    <location>
        <begin position="2"/>
        <end position="58"/>
    </location>
</feature>
<evidence type="ECO:0000256" key="5">
    <source>
        <dbReference type="ARBA" id="ARBA00023014"/>
    </source>
</evidence>
<proteinExistence type="predicted"/>
<dbReference type="SMART" id="SM00926">
    <property type="entry name" value="Molybdop_Fe4S4"/>
    <property type="match status" value="1"/>
</dbReference>
<name>A0A494UL29_9ACTN</name>
<sequence length="754" mass="79357">MPRTALRICPLCEATCGLTLTIDDGRVTGARGDRDDVFSKGFICPKGAAFGAVDGDPDRLRAPLVRVGGELREATWAEAFDAVAAGIRPLVERYGPHAVGIVLGNPNVHTVAGALYPPVLLAGLGTRSLFTASTVDQMPKHVSSGLLFGDANAIPVPDLDRTDHLLLIGANPLESNGSLCTAPDFPGRLKALRARGGTLTVVDPRRTRTARLADRHLAVRPGTDALLLAATAHTLFDEGLADLGERAPHIQGFEELRSALRDFTPEAVSEACDVDAGTIRALARELAAAPTAAVYGRIGSCTVPHGTLASWLVDVLNVLTGNLDRPGGALFPQAATDRTPRPAGPGHGFALGRWHSRVSRHPEAKGELPLSAVAEEIDTATDEGEPVRALIAVAANPVLSAPDGDRLDKALDSLDFMVSVDPYLNETSRHADVVLPPPPPAQSPHHDFAFNTLAVRNQVRYTRPAVPLEPGRMAETEILARLVLAATGMHGADPAAVDAMVIDQTLGKAVREPHSPVHGRDPKDLAGLLTGVNGPERRLDMMLRLGPYGDGFGADPDGLTLDRLLAHPHGIDLGPLRPRLPQPLKTRSGKVELLPAPIAADLPRLRAALHERPAGLVLVGRRHLRSNNSWMHNVPALTGGSNRCTLQLHPEDAERLGVRDGEPVRIKGAGGEVTAPAEVTDAVRRGVVSLPHGWGHDRPGTRTRHAAADPGVNVNQLLDGSLLDPLSGNAVLNGVPVEVAPLTPAGATASGALT</sequence>
<evidence type="ECO:0000313" key="8">
    <source>
        <dbReference type="Proteomes" id="UP000282170"/>
    </source>
</evidence>
<evidence type="ECO:0000256" key="1">
    <source>
        <dbReference type="ARBA" id="ARBA00022485"/>
    </source>
</evidence>
<accession>A0A494UL29</accession>
<organism evidence="7 8">
    <name type="scientific">Streptomyces fungicidicus</name>
    <dbReference type="NCBI Taxonomy" id="68203"/>
    <lineage>
        <taxon>Bacteria</taxon>
        <taxon>Bacillati</taxon>
        <taxon>Actinomycetota</taxon>
        <taxon>Actinomycetes</taxon>
        <taxon>Kitasatosporales</taxon>
        <taxon>Streptomycetaceae</taxon>
        <taxon>Streptomyces</taxon>
    </lineage>
</organism>
<dbReference type="Pfam" id="PF04879">
    <property type="entry name" value="Molybdop_Fe4S4"/>
    <property type="match status" value="1"/>
</dbReference>
<dbReference type="Proteomes" id="UP000282170">
    <property type="component" value="Chromosome"/>
</dbReference>